<evidence type="ECO:0000313" key="3">
    <source>
        <dbReference type="Proteomes" id="UP000654471"/>
    </source>
</evidence>
<proteinExistence type="predicted"/>
<organism evidence="2 3">
    <name type="scientific">Streptomyces albospinus</name>
    <dbReference type="NCBI Taxonomy" id="285515"/>
    <lineage>
        <taxon>Bacteria</taxon>
        <taxon>Bacillati</taxon>
        <taxon>Actinomycetota</taxon>
        <taxon>Actinomycetes</taxon>
        <taxon>Kitasatosporales</taxon>
        <taxon>Streptomycetaceae</taxon>
        <taxon>Streptomyces</taxon>
    </lineage>
</organism>
<evidence type="ECO:0000256" key="1">
    <source>
        <dbReference type="SAM" id="MobiDB-lite"/>
    </source>
</evidence>
<comment type="caution">
    <text evidence="2">The sequence shown here is derived from an EMBL/GenBank/DDBJ whole genome shotgun (WGS) entry which is preliminary data.</text>
</comment>
<evidence type="ECO:0008006" key="4">
    <source>
        <dbReference type="Google" id="ProtNLM"/>
    </source>
</evidence>
<gene>
    <name evidence="2" type="ORF">GCM10010211_76180</name>
</gene>
<keyword evidence="3" id="KW-1185">Reference proteome</keyword>
<dbReference type="EMBL" id="BMRP01000056">
    <property type="protein sequence ID" value="GGU97667.1"/>
    <property type="molecule type" value="Genomic_DNA"/>
</dbReference>
<sequence>MALPLPPQRDIVRVIRVIGAITMRFGKVNPFSATGRDRISVVRDAEDVVVLAWETGMLLVGISRCVIRTAPRGAPAPCRSRPHRGRHERLGFPSPFKFAQKPYAEQAKAEQANPKPRHTTLTC</sequence>
<feature type="region of interest" description="Disordered" evidence="1">
    <location>
        <begin position="73"/>
        <end position="123"/>
    </location>
</feature>
<dbReference type="Proteomes" id="UP000654471">
    <property type="component" value="Unassembled WGS sequence"/>
</dbReference>
<accession>A0ABQ2VLY9</accession>
<protein>
    <recommendedName>
        <fullName evidence="4">Transposase</fullName>
    </recommendedName>
</protein>
<evidence type="ECO:0000313" key="2">
    <source>
        <dbReference type="EMBL" id="GGU97667.1"/>
    </source>
</evidence>
<reference evidence="3" key="1">
    <citation type="journal article" date="2019" name="Int. J. Syst. Evol. Microbiol.">
        <title>The Global Catalogue of Microorganisms (GCM) 10K type strain sequencing project: providing services to taxonomists for standard genome sequencing and annotation.</title>
        <authorList>
            <consortium name="The Broad Institute Genomics Platform"/>
            <consortium name="The Broad Institute Genome Sequencing Center for Infectious Disease"/>
            <person name="Wu L."/>
            <person name="Ma J."/>
        </authorList>
    </citation>
    <scope>NUCLEOTIDE SEQUENCE [LARGE SCALE GENOMIC DNA]</scope>
    <source>
        <strain evidence="3">JCM 3399</strain>
    </source>
</reference>
<name>A0ABQ2VLY9_9ACTN</name>